<evidence type="ECO:0000259" key="2">
    <source>
        <dbReference type="Pfam" id="PF05922"/>
    </source>
</evidence>
<dbReference type="Gene3D" id="3.30.70.80">
    <property type="entry name" value="Peptidase S8 propeptide/proteinase inhibitor I9"/>
    <property type="match status" value="1"/>
</dbReference>
<keyword evidence="1" id="KW-1133">Transmembrane helix</keyword>
<keyword evidence="1" id="KW-0472">Membrane</keyword>
<dbReference type="OrthoDB" id="19448at2759"/>
<dbReference type="EMBL" id="AFRT01003148">
    <property type="protein sequence ID" value="ELU36670.1"/>
    <property type="molecule type" value="Genomic_DNA"/>
</dbReference>
<gene>
    <name evidence="3" type="ORF">AG1IA_09302</name>
</gene>
<dbReference type="Pfam" id="PF05922">
    <property type="entry name" value="Inhibitor_I9"/>
    <property type="match status" value="1"/>
</dbReference>
<protein>
    <submittedName>
        <fullName evidence="3">Peptidase inhibitor i9 domain-containing protein</fullName>
    </submittedName>
</protein>
<name>L8WFC8_THACA</name>
<keyword evidence="4" id="KW-1185">Reference proteome</keyword>
<evidence type="ECO:0000313" key="3">
    <source>
        <dbReference type="EMBL" id="ELU36670.1"/>
    </source>
</evidence>
<evidence type="ECO:0000256" key="1">
    <source>
        <dbReference type="SAM" id="Phobius"/>
    </source>
</evidence>
<dbReference type="SUPFAM" id="SSF54897">
    <property type="entry name" value="Protease propeptides/inhibitors"/>
    <property type="match status" value="1"/>
</dbReference>
<feature type="transmembrane region" description="Helical" evidence="1">
    <location>
        <begin position="40"/>
        <end position="70"/>
    </location>
</feature>
<dbReference type="STRING" id="983506.L8WFC8"/>
<evidence type="ECO:0000313" key="4">
    <source>
        <dbReference type="Proteomes" id="UP000011668"/>
    </source>
</evidence>
<feature type="domain" description="Inhibitor I9" evidence="2">
    <location>
        <begin position="88"/>
        <end position="152"/>
    </location>
</feature>
<accession>L8WFC8</accession>
<dbReference type="InterPro" id="IPR037045">
    <property type="entry name" value="S8pro/Inhibitor_I9_sf"/>
</dbReference>
<keyword evidence="1" id="KW-0812">Transmembrane</keyword>
<dbReference type="InterPro" id="IPR010259">
    <property type="entry name" value="S8pro/Inhibitor_I9"/>
</dbReference>
<organism evidence="3 4">
    <name type="scientific">Thanatephorus cucumeris (strain AG1-IA)</name>
    <name type="common">Rice sheath blight fungus</name>
    <name type="synonym">Rhizoctonia solani</name>
    <dbReference type="NCBI Taxonomy" id="983506"/>
    <lineage>
        <taxon>Eukaryota</taxon>
        <taxon>Fungi</taxon>
        <taxon>Dikarya</taxon>
        <taxon>Basidiomycota</taxon>
        <taxon>Agaricomycotina</taxon>
        <taxon>Agaricomycetes</taxon>
        <taxon>Cantharellales</taxon>
        <taxon>Ceratobasidiaceae</taxon>
        <taxon>Rhizoctonia</taxon>
        <taxon>Rhizoctonia solani AG-1</taxon>
    </lineage>
</organism>
<dbReference type="AlphaFoldDB" id="L8WFC8"/>
<reference evidence="3 4" key="1">
    <citation type="journal article" date="2013" name="Nat. Commun.">
        <title>The evolution and pathogenic mechanisms of the rice sheath blight pathogen.</title>
        <authorList>
            <person name="Zheng A."/>
            <person name="Lin R."/>
            <person name="Xu L."/>
            <person name="Qin P."/>
            <person name="Tang C."/>
            <person name="Ai P."/>
            <person name="Zhang D."/>
            <person name="Liu Y."/>
            <person name="Sun Z."/>
            <person name="Feng H."/>
            <person name="Wang Y."/>
            <person name="Chen Y."/>
            <person name="Liang X."/>
            <person name="Fu R."/>
            <person name="Li Q."/>
            <person name="Zhang J."/>
            <person name="Yu X."/>
            <person name="Xie Z."/>
            <person name="Ding L."/>
            <person name="Guan P."/>
            <person name="Tang J."/>
            <person name="Liang Y."/>
            <person name="Wang S."/>
            <person name="Deng Q."/>
            <person name="Li S."/>
            <person name="Zhu J."/>
            <person name="Wang L."/>
            <person name="Liu H."/>
            <person name="Li P."/>
        </authorList>
    </citation>
    <scope>NUCLEOTIDE SEQUENCE [LARGE SCALE GENOMIC DNA]</scope>
    <source>
        <strain evidence="4">AG-1 IA</strain>
    </source>
</reference>
<dbReference type="HOGENOM" id="CLU_1653333_0_0_1"/>
<comment type="caution">
    <text evidence="3">The sequence shown here is derived from an EMBL/GenBank/DDBJ whole genome shotgun (WGS) entry which is preliminary data.</text>
</comment>
<sequence length="160" mass="17649">MMVPARCMRVSHLIFDESRAGLRPEHLGGRAQTKYKVETAMAILLTALVHISCFLSFALFAAALVAPALAAPAAIPITKLAGPVNENSYIIKLKDGVSKDSHVARLLKYIGNQDSKVVYKNVQYDRVFNGYAGVLKGPILEYIRRSADVEYIQARIFSPR</sequence>
<dbReference type="Proteomes" id="UP000011668">
    <property type="component" value="Unassembled WGS sequence"/>
</dbReference>
<proteinExistence type="predicted"/>